<reference evidence="1" key="2">
    <citation type="journal article" date="2015" name="Data Brief">
        <title>Shoot transcriptome of the giant reed, Arundo donax.</title>
        <authorList>
            <person name="Barrero R.A."/>
            <person name="Guerrero F.D."/>
            <person name="Moolhuijzen P."/>
            <person name="Goolsby J.A."/>
            <person name="Tidwell J."/>
            <person name="Bellgard S.E."/>
            <person name="Bellgard M.I."/>
        </authorList>
    </citation>
    <scope>NUCLEOTIDE SEQUENCE</scope>
    <source>
        <tissue evidence="1">Shoot tissue taken approximately 20 cm above the soil surface</tissue>
    </source>
</reference>
<name>A0A0A9BEL6_ARUDO</name>
<reference evidence="1" key="1">
    <citation type="submission" date="2014-09" db="EMBL/GenBank/DDBJ databases">
        <authorList>
            <person name="Magalhaes I.L.F."/>
            <person name="Oliveira U."/>
            <person name="Santos F.R."/>
            <person name="Vidigal T.H.D.A."/>
            <person name="Brescovit A.D."/>
            <person name="Santos A.J."/>
        </authorList>
    </citation>
    <scope>NUCLEOTIDE SEQUENCE</scope>
    <source>
        <tissue evidence="1">Shoot tissue taken approximately 20 cm above the soil surface</tissue>
    </source>
</reference>
<dbReference type="AlphaFoldDB" id="A0A0A9BEL6"/>
<evidence type="ECO:0000313" key="1">
    <source>
        <dbReference type="EMBL" id="JAD57742.1"/>
    </source>
</evidence>
<protein>
    <submittedName>
        <fullName evidence="1">Uncharacterized protein</fullName>
    </submittedName>
</protein>
<accession>A0A0A9BEL6</accession>
<proteinExistence type="predicted"/>
<sequence>MCCYVATYYYINIMTYHSIMPSRLPVYT</sequence>
<dbReference type="EMBL" id="GBRH01240153">
    <property type="protein sequence ID" value="JAD57742.1"/>
    <property type="molecule type" value="Transcribed_RNA"/>
</dbReference>
<organism evidence="1">
    <name type="scientific">Arundo donax</name>
    <name type="common">Giant reed</name>
    <name type="synonym">Donax arundinaceus</name>
    <dbReference type="NCBI Taxonomy" id="35708"/>
    <lineage>
        <taxon>Eukaryota</taxon>
        <taxon>Viridiplantae</taxon>
        <taxon>Streptophyta</taxon>
        <taxon>Embryophyta</taxon>
        <taxon>Tracheophyta</taxon>
        <taxon>Spermatophyta</taxon>
        <taxon>Magnoliopsida</taxon>
        <taxon>Liliopsida</taxon>
        <taxon>Poales</taxon>
        <taxon>Poaceae</taxon>
        <taxon>PACMAD clade</taxon>
        <taxon>Arundinoideae</taxon>
        <taxon>Arundineae</taxon>
        <taxon>Arundo</taxon>
    </lineage>
</organism>